<evidence type="ECO:0000313" key="1">
    <source>
        <dbReference type="EMBL" id="KAK3673261.1"/>
    </source>
</evidence>
<proteinExistence type="predicted"/>
<reference evidence="1" key="1">
    <citation type="submission" date="2023-07" db="EMBL/GenBank/DDBJ databases">
        <title>Black Yeasts Isolated from many extreme environments.</title>
        <authorList>
            <person name="Coleine C."/>
            <person name="Stajich J.E."/>
            <person name="Selbmann L."/>
        </authorList>
    </citation>
    <scope>NUCLEOTIDE SEQUENCE</scope>
    <source>
        <strain evidence="1">CCFEE 5485</strain>
    </source>
</reference>
<dbReference type="EMBL" id="JAUTXT010000026">
    <property type="protein sequence ID" value="KAK3673261.1"/>
    <property type="molecule type" value="Genomic_DNA"/>
</dbReference>
<dbReference type="AlphaFoldDB" id="A0AAE0WK95"/>
<protein>
    <submittedName>
        <fullName evidence="1">Uncharacterized protein</fullName>
    </submittedName>
</protein>
<sequence length="175" mass="19481">MSTTSGPSSSATISTILVRPVPQDPTNQTTIQTVYTPHTISQNDSSGLEWIASPISATLGLPLKAARYPGENGKVPNKILLGLFLHTDPEDLETFGKIRYRKMTGSVVLARVDEQAMTIQDVEPLLTYLNSVSAELYQYCKAEFANEDERKRKAKELAAHLLTREAYERWRAGRQ</sequence>
<comment type="caution">
    <text evidence="1">The sequence shown here is derived from an EMBL/GenBank/DDBJ whole genome shotgun (WGS) entry which is preliminary data.</text>
</comment>
<evidence type="ECO:0000313" key="2">
    <source>
        <dbReference type="Proteomes" id="UP001274830"/>
    </source>
</evidence>
<name>A0AAE0WK95_9PEZI</name>
<accession>A0AAE0WK95</accession>
<keyword evidence="2" id="KW-1185">Reference proteome</keyword>
<dbReference type="Proteomes" id="UP001274830">
    <property type="component" value="Unassembled WGS sequence"/>
</dbReference>
<organism evidence="1 2">
    <name type="scientific">Recurvomyces mirabilis</name>
    <dbReference type="NCBI Taxonomy" id="574656"/>
    <lineage>
        <taxon>Eukaryota</taxon>
        <taxon>Fungi</taxon>
        <taxon>Dikarya</taxon>
        <taxon>Ascomycota</taxon>
        <taxon>Pezizomycotina</taxon>
        <taxon>Dothideomycetes</taxon>
        <taxon>Dothideomycetidae</taxon>
        <taxon>Mycosphaerellales</taxon>
        <taxon>Teratosphaeriaceae</taxon>
        <taxon>Recurvomyces</taxon>
    </lineage>
</organism>
<gene>
    <name evidence="1" type="ORF">LTR78_006806</name>
</gene>